<keyword evidence="3" id="KW-1185">Reference proteome</keyword>
<keyword evidence="1" id="KW-0472">Membrane</keyword>
<gene>
    <name evidence="2" type="ORF">GPUH_LOCUS14741</name>
</gene>
<dbReference type="InterPro" id="IPR008250">
    <property type="entry name" value="ATPase_P-typ_transduc_dom_A_sf"/>
</dbReference>
<dbReference type="Gene3D" id="2.70.150.10">
    <property type="entry name" value="Calcium-transporting ATPase, cytoplasmic transduction domain A"/>
    <property type="match status" value="1"/>
</dbReference>
<organism evidence="4">
    <name type="scientific">Gongylonema pulchrum</name>
    <dbReference type="NCBI Taxonomy" id="637853"/>
    <lineage>
        <taxon>Eukaryota</taxon>
        <taxon>Metazoa</taxon>
        <taxon>Ecdysozoa</taxon>
        <taxon>Nematoda</taxon>
        <taxon>Chromadorea</taxon>
        <taxon>Rhabditida</taxon>
        <taxon>Spirurina</taxon>
        <taxon>Spiruromorpha</taxon>
        <taxon>Spiruroidea</taxon>
        <taxon>Gongylonematidae</taxon>
        <taxon>Gongylonema</taxon>
    </lineage>
</organism>
<dbReference type="AlphaFoldDB" id="A0A183E199"/>
<dbReference type="PANTHER" id="PTHR24092">
    <property type="entry name" value="PROBABLE PHOSPHOLIPID-TRANSPORTING ATPASE"/>
    <property type="match status" value="1"/>
</dbReference>
<dbReference type="SUPFAM" id="SSF81653">
    <property type="entry name" value="Calcium ATPase, transduction domain A"/>
    <property type="match status" value="1"/>
</dbReference>
<dbReference type="GO" id="GO:0140326">
    <property type="term" value="F:ATPase-coupled intramembrane lipid transporter activity"/>
    <property type="evidence" value="ECO:0007669"/>
    <property type="project" value="TreeGrafter"/>
</dbReference>
<dbReference type="GO" id="GO:0005886">
    <property type="term" value="C:plasma membrane"/>
    <property type="evidence" value="ECO:0007669"/>
    <property type="project" value="TreeGrafter"/>
</dbReference>
<evidence type="ECO:0000313" key="4">
    <source>
        <dbReference type="WBParaSite" id="GPUH_0001475901-mRNA-1"/>
    </source>
</evidence>
<dbReference type="EMBL" id="UYRT01081601">
    <property type="protein sequence ID" value="VDN24689.1"/>
    <property type="molecule type" value="Genomic_DNA"/>
</dbReference>
<keyword evidence="1" id="KW-0812">Transmembrane</keyword>
<dbReference type="OrthoDB" id="377733at2759"/>
<sequence>MATQWKNVKVGDILRVESDQMFPADMVLLSSSEPQAMAYIETSNLDGETNLKIRQGLECTSHLTEMHAIAEFHCMSQLLLRGARLKHTRWICGAVLYTGHDAKSNIDSITNQRILFLFFILITLAVVSAFGAYLYDHRKLIHAYYLGFKGAFHFCSFWLPFKKRTELQDYQQAVHRAMQKRWSAQLEKLVAA</sequence>
<dbReference type="PANTHER" id="PTHR24092:SF150">
    <property type="entry name" value="PHOSPHOLIPID-TRANSPORTING ATPASE"/>
    <property type="match status" value="1"/>
</dbReference>
<feature type="transmembrane region" description="Helical" evidence="1">
    <location>
        <begin position="114"/>
        <end position="135"/>
    </location>
</feature>
<reference evidence="2 3" key="2">
    <citation type="submission" date="2018-11" db="EMBL/GenBank/DDBJ databases">
        <authorList>
            <consortium name="Pathogen Informatics"/>
        </authorList>
    </citation>
    <scope>NUCLEOTIDE SEQUENCE [LARGE SCALE GENOMIC DNA]</scope>
</reference>
<dbReference type="WBParaSite" id="GPUH_0001475901-mRNA-1">
    <property type="protein sequence ID" value="GPUH_0001475901-mRNA-1"/>
    <property type="gene ID" value="GPUH_0001475901"/>
</dbReference>
<dbReference type="GO" id="GO:0005802">
    <property type="term" value="C:trans-Golgi network"/>
    <property type="evidence" value="ECO:0007669"/>
    <property type="project" value="TreeGrafter"/>
</dbReference>
<dbReference type="GO" id="GO:0045332">
    <property type="term" value="P:phospholipid translocation"/>
    <property type="evidence" value="ECO:0007669"/>
    <property type="project" value="TreeGrafter"/>
</dbReference>
<accession>A0A183E199</accession>
<evidence type="ECO:0000256" key="1">
    <source>
        <dbReference type="SAM" id="Phobius"/>
    </source>
</evidence>
<reference evidence="4" key="1">
    <citation type="submission" date="2016-06" db="UniProtKB">
        <authorList>
            <consortium name="WormBaseParasite"/>
        </authorList>
    </citation>
    <scope>IDENTIFICATION</scope>
</reference>
<name>A0A183E199_9BILA</name>
<evidence type="ECO:0000313" key="3">
    <source>
        <dbReference type="Proteomes" id="UP000271098"/>
    </source>
</evidence>
<evidence type="ECO:0000313" key="2">
    <source>
        <dbReference type="EMBL" id="VDN24689.1"/>
    </source>
</evidence>
<protein>
    <submittedName>
        <fullName evidence="4">Phospholipid-transporting ATPase IIB</fullName>
    </submittedName>
</protein>
<dbReference type="Proteomes" id="UP000271098">
    <property type="component" value="Unassembled WGS sequence"/>
</dbReference>
<keyword evidence="1" id="KW-1133">Transmembrane helix</keyword>
<feature type="transmembrane region" description="Helical" evidence="1">
    <location>
        <begin position="141"/>
        <end position="161"/>
    </location>
</feature>
<proteinExistence type="predicted"/>